<feature type="compositionally biased region" description="Polar residues" evidence="8">
    <location>
        <begin position="1046"/>
        <end position="1060"/>
    </location>
</feature>
<dbReference type="Proteomes" id="UP001352852">
    <property type="component" value="Unassembled WGS sequence"/>
</dbReference>
<reference evidence="11 12" key="1">
    <citation type="submission" date="2021-06" db="EMBL/GenBank/DDBJ databases">
        <authorList>
            <person name="Palmer J.M."/>
        </authorList>
    </citation>
    <scope>NUCLEOTIDE SEQUENCE [LARGE SCALE GENOMIC DNA]</scope>
    <source>
        <strain evidence="11 12">CL_MEX2019</strain>
        <tissue evidence="11">Muscle</tissue>
    </source>
</reference>
<evidence type="ECO:0000256" key="6">
    <source>
        <dbReference type="ARBA" id="ARBA00023306"/>
    </source>
</evidence>
<protein>
    <recommendedName>
        <fullName evidence="13">Antigen KI-67</fullName>
    </recommendedName>
</protein>
<feature type="region of interest" description="Disordered" evidence="8">
    <location>
        <begin position="1977"/>
        <end position="2007"/>
    </location>
</feature>
<feature type="compositionally biased region" description="Polar residues" evidence="8">
    <location>
        <begin position="658"/>
        <end position="788"/>
    </location>
</feature>
<dbReference type="InterPro" id="IPR000253">
    <property type="entry name" value="FHA_dom"/>
</dbReference>
<evidence type="ECO:0000256" key="1">
    <source>
        <dbReference type="ARBA" id="ARBA00004123"/>
    </source>
</evidence>
<dbReference type="InterPro" id="IPR003604">
    <property type="entry name" value="Matrin/U1-like-C_Znf_C2H2"/>
</dbReference>
<feature type="compositionally biased region" description="Basic and acidic residues" evidence="8">
    <location>
        <begin position="1339"/>
        <end position="1357"/>
    </location>
</feature>
<keyword evidence="6" id="KW-0131">Cell cycle</keyword>
<name>A0ABU7DF56_9TELE</name>
<evidence type="ECO:0000313" key="12">
    <source>
        <dbReference type="Proteomes" id="UP001352852"/>
    </source>
</evidence>
<dbReference type="Gene3D" id="2.60.200.20">
    <property type="match status" value="1"/>
</dbReference>
<dbReference type="PROSITE" id="PS50102">
    <property type="entry name" value="RRM"/>
    <property type="match status" value="1"/>
</dbReference>
<keyword evidence="7" id="KW-0694">RNA-binding</keyword>
<dbReference type="PROSITE" id="PS50006">
    <property type="entry name" value="FHA_DOMAIN"/>
    <property type="match status" value="1"/>
</dbReference>
<dbReference type="CDD" id="cd22673">
    <property type="entry name" value="FHA_Ki67"/>
    <property type="match status" value="1"/>
</dbReference>
<proteinExistence type="predicted"/>
<dbReference type="Pfam" id="PF15276">
    <property type="entry name" value="PP1_bind"/>
    <property type="match status" value="1"/>
</dbReference>
<feature type="region of interest" description="Disordered" evidence="8">
    <location>
        <begin position="1280"/>
        <end position="1571"/>
    </location>
</feature>
<evidence type="ECO:0000313" key="11">
    <source>
        <dbReference type="EMBL" id="MED6272849.1"/>
    </source>
</evidence>
<feature type="compositionally biased region" description="Polar residues" evidence="8">
    <location>
        <begin position="1933"/>
        <end position="1948"/>
    </location>
</feature>
<feature type="domain" description="RRM" evidence="10">
    <location>
        <begin position="2105"/>
        <end position="2177"/>
    </location>
</feature>
<organism evidence="11 12">
    <name type="scientific">Characodon lateralis</name>
    <dbReference type="NCBI Taxonomy" id="208331"/>
    <lineage>
        <taxon>Eukaryota</taxon>
        <taxon>Metazoa</taxon>
        <taxon>Chordata</taxon>
        <taxon>Craniata</taxon>
        <taxon>Vertebrata</taxon>
        <taxon>Euteleostomi</taxon>
        <taxon>Actinopterygii</taxon>
        <taxon>Neopterygii</taxon>
        <taxon>Teleostei</taxon>
        <taxon>Neoteleostei</taxon>
        <taxon>Acanthomorphata</taxon>
        <taxon>Ovalentaria</taxon>
        <taxon>Atherinomorphae</taxon>
        <taxon>Cyprinodontiformes</taxon>
        <taxon>Goodeidae</taxon>
        <taxon>Characodon</taxon>
    </lineage>
</organism>
<dbReference type="Pfam" id="PF00498">
    <property type="entry name" value="FHA"/>
    <property type="match status" value="1"/>
</dbReference>
<feature type="domain" description="FHA" evidence="9">
    <location>
        <begin position="79"/>
        <end position="129"/>
    </location>
</feature>
<feature type="compositionally biased region" description="Basic and acidic residues" evidence="8">
    <location>
        <begin position="1821"/>
        <end position="1837"/>
    </location>
</feature>
<evidence type="ECO:0000256" key="7">
    <source>
        <dbReference type="PROSITE-ProRule" id="PRU00176"/>
    </source>
</evidence>
<evidence type="ECO:0000259" key="9">
    <source>
        <dbReference type="PROSITE" id="PS50006"/>
    </source>
</evidence>
<feature type="compositionally biased region" description="Polar residues" evidence="8">
    <location>
        <begin position="1303"/>
        <end position="1326"/>
    </location>
</feature>
<feature type="compositionally biased region" description="Polar residues" evidence="8">
    <location>
        <begin position="1746"/>
        <end position="1755"/>
    </location>
</feature>
<dbReference type="SMART" id="SM01295">
    <property type="entry name" value="K167R"/>
    <property type="match status" value="1"/>
</dbReference>
<gene>
    <name evidence="11" type="ORF">CHARACLAT_000928</name>
</gene>
<dbReference type="InterPro" id="IPR035979">
    <property type="entry name" value="RBD_domain_sf"/>
</dbReference>
<dbReference type="InterPro" id="IPR000504">
    <property type="entry name" value="RRM_dom"/>
</dbReference>
<feature type="region of interest" description="Disordered" evidence="8">
    <location>
        <begin position="1"/>
        <end position="26"/>
    </location>
</feature>
<sequence length="2405" mass="263387">MWSQEDSAKLQQASVQNSAQPPTPTYTQIIWNSKRHTTEDGISLNGSSGNFGKMPLHGKIVVIKRNGEDGTEFPLTASCLFGRKAECDIRIQLPHVSKEHCRIDLNENKEIILTNLSSANPIHVNGEALHQSERLKHGDVITIVDRSFRFEYAPTPKPRKRTSETLKVLRDQQVADSVVADTVERRNSEVSTGPHFKDGANYDNIQQSLEKTLEMDSQDDGHHSPFSDLYQMIKKSLDVKTPRKSSASLVQTPSWKFCTPRPGSVVKKGEKDVILTPKKEEANLYADLKGTGNETPEPVKKQAKTFKVPSAEASGFRVEEARKSGAALLPRRSLNPGNFAAEVFEQIKTSTSKSPLRRRSKASTPDKSAVFTEQEVQAVMSPKMESPPKRSPKTSGSAEKVKVSKKRKSEELGPDLPIPNTKRKRVSFGGHLSPELFDKCLPPDSPLRKGATPRRSLSVSKPKLSLLRRASVIGLLKEQRTPSLKKLFKKSASPKTPPGKSLPKSRSPLQAKKSPQSKSTSPKVISPGGKSPKAATPAQKSPKSRSTSPKVATPAQKSPKSRSTSPKVATPAQKSPKSRSTLPKVATPAQKSPKSRSTSPKAATPAQKSPKSRSTSPKAATPAQKSPKSRSTSPKAATPAQKSPKSKSTSPKAATPAQKSPKSRSTSPKAATPAQKSPKSRSTSPKAATPAQKSPKSRSTSPKAATPAQKSPKSRSTSPKAATPAQKSPKSRSTSPKAATPAQKSPKSRSTSPKAATPAQKSPRSRASSPKALTSLTPAKTPLNSGIQTLSVQGRFSVSRIQTPSPTAEVVQQPPLLTVTPKMPLRRKSLKSTSQRTPGVARSAVKVLKRRSGISRASMKVPSSWANVVKFGQTKASAAAPTEKKIPQKPLKKGMSKPQTPARKLKGHTSTGHADSPATIIVGRAHKRIIAHPTGAAPKVVMNATLFKKDMKMDEDLTGLSEMFKTPINERRRRSLVNVSSAKKTPSRASVVEPSVLNTPEEPDEMMVSPLTVASSVKSRTYNSEAVQRLLSGDQESSFALEVSESEQQGTVSKPSSVKTPKQKPELPVCLTGVKRIMKTPKQKAEPVEDLRGKLMKTPKQKLEQQDCFTGVKRIMKTPRQKAEPLEDIRGKLLVTPKQKAEQQECLTGVKRIFKTPKQKAEPLEDLQGKLLKTPKARKTGDMSLDGVKELLKMPIHQSQMLGLTAVERMMLKPNEKNALVEDMVCVKRLMRTPRQKGRPVEDNFGIKRLMRSPRLRGNPPVEDFEGLQELLEEPVTYLTEQQTDESSVAMESCPKSDADHNVPQQQPEVETSISVAESARTSTSAPLGKKSVGCRRAKTGESKQVEKTKEVPEPSKDTFVSVPARGRRAKKPEATAPPAVRHTTRGRNAEGTEARDIDTTVEESLPEPSKVAFNPRRGRNVKRTLDEATELEQNSAAEEEMTPKPAIDPNPAADVENKANGSAACVEKAVLKPKRARKLKQPEKPAPLQQDLPKKADANKDGSVQPEALASKSVTSSDAVKNVQVPETVKLPEEEKADTKVTEISLTQRKSVRGKMAKPMEAKESEDALKAEENVNKPVVLAPVRGRRGKKIEATAPPAVKQSKITQNVRLESTGDQQAVEAQVITVISTEVVTVQTSENSKEKTKNPRTSAKEVTAKPLRGRKTKVTSTEPEKPEMDANAEPPQPIPSFGKPRRGRKNKSDVEEPTEVAENTSLTVETKHPAQLPVRAKRGRNTLKKEEEQINNDRITSQETSEPSKKSQRTRKLKDDLELTEIVPVTEQTPIAEPVGEQSAVAAKPRRGGQKAKPDAVAQTPVKSKVLHADATEKPKRGRKEEQITQETITAENPKQEEISVASPQIVKPSRARGVKNEVLQTIPVKRGRRVAALPLEEHTEEPVLQASESAPEPVVPAKRRRQAAGKSKADKEAVETSGEATPSESLKANVQDSKATKRSVKFKSDLEIHEIPKATPVKAVRGRRLKITDQADASNKDGTKEANNAEEKKLSDDVVKAQPFKRGRGGVKVAEELCEETCTTRTEFAEGLNEDLTLEGDLRDSDIRTTSRGFFCKLCDVTLPNLPSVDQHVKGRKHQTLSTVRSTRKSHEEHSVFVSGIKPEISQTDLTEYFQQFGAVTDVIVDKDKGVYAIVQFSETESIQAALSCVMHRLKGLKLRVKPREKKEFKLIPKKKNAPQDLQQIFDRLKPELCQLPSVDSQMKFIVERFQLGENEKKARSLVVQLLQEVFVEFFPDSQILLFGSSVNTFGIHSCDLDLFLDLENTKTFQARAKTSTEQAGEGMSDEGQSEDSILSDIDLSTASSAEVLELVATILKRCVPSVHKVHMVSAARLPVVKYHHRELNLQGDITLNNRLGVRNTHFLQLLSGVEGRLRPLVFTIRYWAKQKQLAGRM</sequence>
<accession>A0ABU7DF56</accession>
<dbReference type="SMART" id="SM00240">
    <property type="entry name" value="FHA"/>
    <property type="match status" value="1"/>
</dbReference>
<dbReference type="SUPFAM" id="SSF81301">
    <property type="entry name" value="Nucleotidyltransferase"/>
    <property type="match status" value="1"/>
</dbReference>
<dbReference type="EMBL" id="JAHUTJ010024625">
    <property type="protein sequence ID" value="MED6272849.1"/>
    <property type="molecule type" value="Genomic_DNA"/>
</dbReference>
<dbReference type="CDD" id="cd05402">
    <property type="entry name" value="NT_PAP_TUTase"/>
    <property type="match status" value="1"/>
</dbReference>
<evidence type="ECO:0008006" key="13">
    <source>
        <dbReference type="Google" id="ProtNLM"/>
    </source>
</evidence>
<feature type="region of interest" description="Disordered" evidence="8">
    <location>
        <begin position="1888"/>
        <end position="1955"/>
    </location>
</feature>
<dbReference type="InterPro" id="IPR012568">
    <property type="entry name" value="KI67R"/>
</dbReference>
<dbReference type="InterPro" id="IPR013087">
    <property type="entry name" value="Znf_C2H2_type"/>
</dbReference>
<evidence type="ECO:0000256" key="4">
    <source>
        <dbReference type="ARBA" id="ARBA00022843"/>
    </source>
</evidence>
<feature type="compositionally biased region" description="Basic and acidic residues" evidence="8">
    <location>
        <begin position="1981"/>
        <end position="2007"/>
    </location>
</feature>
<dbReference type="InterPro" id="IPR008984">
    <property type="entry name" value="SMAD_FHA_dom_sf"/>
</dbReference>
<dbReference type="InterPro" id="IPR029334">
    <property type="entry name" value="PP1-bd"/>
</dbReference>
<feature type="compositionally biased region" description="Polar residues" evidence="8">
    <location>
        <begin position="538"/>
        <end position="581"/>
    </location>
</feature>
<dbReference type="Gene3D" id="3.30.460.10">
    <property type="entry name" value="Beta Polymerase, domain 2"/>
    <property type="match status" value="1"/>
</dbReference>
<evidence type="ECO:0000256" key="3">
    <source>
        <dbReference type="ARBA" id="ARBA00022553"/>
    </source>
</evidence>
<feature type="region of interest" description="Disordered" evidence="8">
    <location>
        <begin position="1633"/>
        <end position="1867"/>
    </location>
</feature>
<evidence type="ECO:0000256" key="2">
    <source>
        <dbReference type="ARBA" id="ARBA00022499"/>
    </source>
</evidence>
<feature type="compositionally biased region" description="Polar residues" evidence="8">
    <location>
        <begin position="589"/>
        <end position="632"/>
    </location>
</feature>
<feature type="region of interest" description="Disordered" evidence="8">
    <location>
        <begin position="1038"/>
        <end position="1065"/>
    </location>
</feature>
<comment type="subcellular location">
    <subcellularLocation>
        <location evidence="1">Nucleus</location>
    </subcellularLocation>
</comment>
<feature type="region of interest" description="Disordered" evidence="8">
    <location>
        <begin position="803"/>
        <end position="843"/>
    </location>
</feature>
<dbReference type="PANTHER" id="PTHR21603">
    <property type="entry name" value="ANTIGEN KI-67-LIKE PROTEIN"/>
    <property type="match status" value="1"/>
</dbReference>
<comment type="caution">
    <text evidence="11">The sequence shown here is derived from an EMBL/GenBank/DDBJ whole genome shotgun (WGS) entry which is preliminary data.</text>
</comment>
<feature type="compositionally biased region" description="Low complexity" evidence="8">
    <location>
        <begin position="633"/>
        <end position="657"/>
    </location>
</feature>
<keyword evidence="5" id="KW-0539">Nucleus</keyword>
<dbReference type="SMART" id="SM00451">
    <property type="entry name" value="ZnF_U1"/>
    <property type="match status" value="1"/>
</dbReference>
<dbReference type="SMART" id="SM00360">
    <property type="entry name" value="RRM"/>
    <property type="match status" value="1"/>
</dbReference>
<dbReference type="Gene3D" id="3.30.70.330">
    <property type="match status" value="1"/>
</dbReference>
<feature type="compositionally biased region" description="Low complexity" evidence="8">
    <location>
        <begin position="454"/>
        <end position="469"/>
    </location>
</feature>
<dbReference type="Pfam" id="PF22600">
    <property type="entry name" value="MTPAP-like_central"/>
    <property type="match status" value="1"/>
</dbReference>
<dbReference type="SUPFAM" id="SSF49879">
    <property type="entry name" value="SMAD/FHA domain"/>
    <property type="match status" value="1"/>
</dbReference>
<dbReference type="Pfam" id="PF12874">
    <property type="entry name" value="zf-met"/>
    <property type="match status" value="1"/>
</dbReference>
<evidence type="ECO:0000259" key="10">
    <source>
        <dbReference type="PROSITE" id="PS50102"/>
    </source>
</evidence>
<feature type="region of interest" description="Disordered" evidence="8">
    <location>
        <begin position="350"/>
        <end position="788"/>
    </location>
</feature>
<dbReference type="InterPro" id="IPR054708">
    <property type="entry name" value="MTPAP-like_central"/>
</dbReference>
<feature type="compositionally biased region" description="Low complexity" evidence="8">
    <location>
        <begin position="512"/>
        <end position="523"/>
    </location>
</feature>
<dbReference type="Pfam" id="PF00076">
    <property type="entry name" value="RRM_1"/>
    <property type="match status" value="1"/>
</dbReference>
<feature type="compositionally biased region" description="Basic and acidic residues" evidence="8">
    <location>
        <begin position="1559"/>
        <end position="1571"/>
    </location>
</feature>
<feature type="compositionally biased region" description="Basic and acidic residues" evidence="8">
    <location>
        <begin position="1641"/>
        <end position="1657"/>
    </location>
</feature>
<evidence type="ECO:0000256" key="5">
    <source>
        <dbReference type="ARBA" id="ARBA00023242"/>
    </source>
</evidence>
<feature type="compositionally biased region" description="Basic and acidic residues" evidence="8">
    <location>
        <begin position="1531"/>
        <end position="1542"/>
    </location>
</feature>
<feature type="region of interest" description="Disordered" evidence="8">
    <location>
        <begin position="876"/>
        <end position="916"/>
    </location>
</feature>
<keyword evidence="3" id="KW-0597">Phosphoprotein</keyword>
<keyword evidence="12" id="KW-1185">Reference proteome</keyword>
<dbReference type="InterPro" id="IPR012677">
    <property type="entry name" value="Nucleotide-bd_a/b_plait_sf"/>
</dbReference>
<dbReference type="SUPFAM" id="SSF54928">
    <property type="entry name" value="RNA-binding domain, RBD"/>
    <property type="match status" value="1"/>
</dbReference>
<feature type="compositionally biased region" description="Basic and acidic residues" evidence="8">
    <location>
        <begin position="1388"/>
        <end position="1399"/>
    </location>
</feature>
<dbReference type="PANTHER" id="PTHR21603:SF17">
    <property type="entry name" value="PROLIFERATION MARKER PROTEIN KI-67"/>
    <property type="match status" value="1"/>
</dbReference>
<keyword evidence="2" id="KW-1017">Isopeptide bond</keyword>
<evidence type="ECO:0000256" key="8">
    <source>
        <dbReference type="SAM" id="MobiDB-lite"/>
    </source>
</evidence>
<dbReference type="InterPro" id="IPR043519">
    <property type="entry name" value="NT_sf"/>
</dbReference>
<keyword evidence="4" id="KW-0832">Ubl conjugation</keyword>